<dbReference type="InParanoid" id="C5DL31"/>
<dbReference type="Gene3D" id="1.25.40.10">
    <property type="entry name" value="Tetratricopeptide repeat domain"/>
    <property type="match status" value="1"/>
</dbReference>
<dbReference type="PROSITE" id="PS50005">
    <property type="entry name" value="TPR"/>
    <property type="match status" value="1"/>
</dbReference>
<dbReference type="FunCoup" id="C5DL31">
    <property type="interactions" value="16"/>
</dbReference>
<dbReference type="Pfam" id="PF13181">
    <property type="entry name" value="TPR_8"/>
    <property type="match status" value="1"/>
</dbReference>
<dbReference type="eggNOG" id="ENOG502QU4R">
    <property type="taxonomic scope" value="Eukaryota"/>
</dbReference>
<name>C5DL31_LACTC</name>
<proteinExistence type="predicted"/>
<dbReference type="Proteomes" id="UP000002036">
    <property type="component" value="Chromosome F"/>
</dbReference>
<dbReference type="SUPFAM" id="SSF81901">
    <property type="entry name" value="HCP-like"/>
    <property type="match status" value="1"/>
</dbReference>
<dbReference type="SUPFAM" id="SSF48452">
    <property type="entry name" value="TPR-like"/>
    <property type="match status" value="1"/>
</dbReference>
<dbReference type="GeneID" id="8292826"/>
<organism evidence="2 3">
    <name type="scientific">Lachancea thermotolerans (strain ATCC 56472 / CBS 6340 / NRRL Y-8284)</name>
    <name type="common">Yeast</name>
    <name type="synonym">Kluyveromyces thermotolerans</name>
    <dbReference type="NCBI Taxonomy" id="559295"/>
    <lineage>
        <taxon>Eukaryota</taxon>
        <taxon>Fungi</taxon>
        <taxon>Dikarya</taxon>
        <taxon>Ascomycota</taxon>
        <taxon>Saccharomycotina</taxon>
        <taxon>Saccharomycetes</taxon>
        <taxon>Saccharomycetales</taxon>
        <taxon>Saccharomycetaceae</taxon>
        <taxon>Lachancea</taxon>
    </lineage>
</organism>
<reference evidence="2 3" key="1">
    <citation type="journal article" date="2009" name="Genome Res.">
        <title>Comparative genomics of protoploid Saccharomycetaceae.</title>
        <authorList>
            <consortium name="The Genolevures Consortium"/>
            <person name="Souciet J.-L."/>
            <person name="Dujon B."/>
            <person name="Gaillardin C."/>
            <person name="Johnston M."/>
            <person name="Baret P.V."/>
            <person name="Cliften P."/>
            <person name="Sherman D.J."/>
            <person name="Weissenbach J."/>
            <person name="Westhof E."/>
            <person name="Wincker P."/>
            <person name="Jubin C."/>
            <person name="Poulain J."/>
            <person name="Barbe V."/>
            <person name="Segurens B."/>
            <person name="Artiguenave F."/>
            <person name="Anthouard V."/>
            <person name="Vacherie B."/>
            <person name="Val M.-E."/>
            <person name="Fulton R.S."/>
            <person name="Minx P."/>
            <person name="Wilson R."/>
            <person name="Durrens P."/>
            <person name="Jean G."/>
            <person name="Marck C."/>
            <person name="Martin T."/>
            <person name="Nikolski M."/>
            <person name="Rolland T."/>
            <person name="Seret M.-L."/>
            <person name="Casaregola S."/>
            <person name="Despons L."/>
            <person name="Fairhead C."/>
            <person name="Fischer G."/>
            <person name="Lafontaine I."/>
            <person name="Leh V."/>
            <person name="Lemaire M."/>
            <person name="de Montigny J."/>
            <person name="Neuveglise C."/>
            <person name="Thierry A."/>
            <person name="Blanc-Lenfle I."/>
            <person name="Bleykasten C."/>
            <person name="Diffels J."/>
            <person name="Fritsch E."/>
            <person name="Frangeul L."/>
            <person name="Goeffon A."/>
            <person name="Jauniaux N."/>
            <person name="Kachouri-Lafond R."/>
            <person name="Payen C."/>
            <person name="Potier S."/>
            <person name="Pribylova L."/>
            <person name="Ozanne C."/>
            <person name="Richard G.-F."/>
            <person name="Sacerdot C."/>
            <person name="Straub M.-L."/>
            <person name="Talla E."/>
        </authorList>
    </citation>
    <scope>NUCLEOTIDE SEQUENCE [LARGE SCALE GENOMIC DNA]</scope>
    <source>
        <strain evidence="3">ATCC 56472 / CBS 6340 / NRRL Y-8284</strain>
    </source>
</reference>
<feature type="repeat" description="TPR" evidence="1">
    <location>
        <begin position="207"/>
        <end position="240"/>
    </location>
</feature>
<evidence type="ECO:0000313" key="2">
    <source>
        <dbReference type="EMBL" id="CAR24182.1"/>
    </source>
</evidence>
<sequence length="392" mass="45479">MRSSLLRFEGTNSRSSMNSKASLCFKRLASFKLPNRPPFHEVFPQKTLVNRILFELDSKLTFPKLYPVYESIYNNLGHSDRENALPKSFTASDVMIMKKVLEKLRHRTKSTNRNFIALENELLEKAAEMGDNDAIGLLAYSVLKNPQKNSAEDVAHAKSLIKQLYQMNHSLTLKLTGDFAWRSDDFTNAESYYKRFLEFENDTFRAGEVYGQLGILYLRKPDLKEAERCFLSSISLAPRENVVKSYYHLAQLYMESYPLKARSLMESAAAEGFKESFQLLGFLEMNYFQNYAKSQQWFKLGMELFEVDCYIGYFDSCVKMQKWHLAKKCLETMHLLVQKNTAQYPAYETFLKSREDKIEALKLHSTNPHIEVSKYATQMRGSPATKRNTWGL</sequence>
<evidence type="ECO:0000313" key="3">
    <source>
        <dbReference type="Proteomes" id="UP000002036"/>
    </source>
</evidence>
<dbReference type="OMA" id="WFKLGME"/>
<dbReference type="RefSeq" id="XP_002554619.1">
    <property type="nucleotide sequence ID" value="XM_002554573.1"/>
</dbReference>
<dbReference type="OrthoDB" id="1658288at2759"/>
<dbReference type="EMBL" id="CU928170">
    <property type="protein sequence ID" value="CAR24182.1"/>
    <property type="molecule type" value="Genomic_DNA"/>
</dbReference>
<gene>
    <name evidence="2" type="ordered locus">KLTH0F09548g</name>
</gene>
<dbReference type="InterPro" id="IPR011990">
    <property type="entry name" value="TPR-like_helical_dom_sf"/>
</dbReference>
<accession>C5DL31</accession>
<dbReference type="InterPro" id="IPR019734">
    <property type="entry name" value="TPR_rpt"/>
</dbReference>
<dbReference type="HOGENOM" id="CLU_047859_0_0_1"/>
<evidence type="ECO:0000256" key="1">
    <source>
        <dbReference type="PROSITE-ProRule" id="PRU00339"/>
    </source>
</evidence>
<keyword evidence="1" id="KW-0802">TPR repeat</keyword>
<dbReference type="AlphaFoldDB" id="C5DL31"/>
<dbReference type="KEGG" id="lth:KLTH0F09548g"/>
<dbReference type="STRING" id="559295.C5DL31"/>
<protein>
    <submittedName>
        <fullName evidence="2">KLTH0F09548p</fullName>
    </submittedName>
</protein>
<keyword evidence="3" id="KW-1185">Reference proteome</keyword>